<dbReference type="Proteomes" id="UP000695562">
    <property type="component" value="Unassembled WGS sequence"/>
</dbReference>
<dbReference type="SUPFAM" id="SSF55797">
    <property type="entry name" value="PR-1-like"/>
    <property type="match status" value="2"/>
</dbReference>
<sequence length="283" mass="30842">MKIISRLFVLLLVLGVCFAQTNPSYHIQLVNNERNKLGLAPYFLSPCLVDAAQSHANYQASINNLTNDSPYGGLFARVNVYGAYGNSIAESVAYGYETDDQMITDVMKNPGLKGNLLSSKYNHFGVATALGSDGRYYWTQLFLVVGQTNPAIHLQLINKERAKVAGLSPLVLSTCLNNAAKTQSNYQAALNQLTTNSSIRGATLFDTIKQYGESGVEVAINVAYYYTTDADVIASLMNSSSKANILSNKFNHLGVATSLSSDKTVYWTQFFVKSGVCTPPKKK</sequence>
<dbReference type="OrthoDB" id="19802at2759"/>
<keyword evidence="4" id="KW-1185">Reference proteome</keyword>
<evidence type="ECO:0000313" key="3">
    <source>
        <dbReference type="EMBL" id="KAF2071971.1"/>
    </source>
</evidence>
<accession>A0A8J4URC4</accession>
<reference evidence="3" key="1">
    <citation type="submission" date="2020-01" db="EMBL/GenBank/DDBJ databases">
        <title>Development of genomics and gene disruption for Polysphondylium violaceum indicates a role for the polyketide synthase stlB in stalk morphogenesis.</title>
        <authorList>
            <person name="Narita B."/>
            <person name="Kawabe Y."/>
            <person name="Kin K."/>
            <person name="Saito T."/>
            <person name="Gibbs R."/>
            <person name="Kuspa A."/>
            <person name="Muzny D."/>
            <person name="Queller D."/>
            <person name="Richards S."/>
            <person name="Strassman J."/>
            <person name="Sucgang R."/>
            <person name="Worley K."/>
            <person name="Schaap P."/>
        </authorList>
    </citation>
    <scope>NUCLEOTIDE SEQUENCE</scope>
    <source>
        <strain evidence="3">QSvi11</strain>
    </source>
</reference>
<feature type="chain" id="PRO_5035309086" description="SCP domain-containing protein" evidence="1">
    <location>
        <begin position="20"/>
        <end position="283"/>
    </location>
</feature>
<organism evidence="3 4">
    <name type="scientific">Polysphondylium violaceum</name>
    <dbReference type="NCBI Taxonomy" id="133409"/>
    <lineage>
        <taxon>Eukaryota</taxon>
        <taxon>Amoebozoa</taxon>
        <taxon>Evosea</taxon>
        <taxon>Eumycetozoa</taxon>
        <taxon>Dictyostelia</taxon>
        <taxon>Dictyosteliales</taxon>
        <taxon>Dictyosteliaceae</taxon>
        <taxon>Polysphondylium</taxon>
    </lineage>
</organism>
<gene>
    <name evidence="3" type="ORF">CYY_006708</name>
</gene>
<dbReference type="AlphaFoldDB" id="A0A8J4URC4"/>
<evidence type="ECO:0000259" key="2">
    <source>
        <dbReference type="Pfam" id="PF00188"/>
    </source>
</evidence>
<dbReference type="Pfam" id="PF00188">
    <property type="entry name" value="CAP"/>
    <property type="match status" value="2"/>
</dbReference>
<dbReference type="PANTHER" id="PTHR31157">
    <property type="entry name" value="SCP DOMAIN-CONTAINING PROTEIN"/>
    <property type="match status" value="1"/>
</dbReference>
<dbReference type="EMBL" id="AJWJ01000321">
    <property type="protein sequence ID" value="KAF2071971.1"/>
    <property type="molecule type" value="Genomic_DNA"/>
</dbReference>
<feature type="signal peptide" evidence="1">
    <location>
        <begin position="1"/>
        <end position="19"/>
    </location>
</feature>
<protein>
    <recommendedName>
        <fullName evidence="2">SCP domain-containing protein</fullName>
    </recommendedName>
</protein>
<evidence type="ECO:0000313" key="4">
    <source>
        <dbReference type="Proteomes" id="UP000695562"/>
    </source>
</evidence>
<proteinExistence type="predicted"/>
<dbReference type="PANTHER" id="PTHR31157:SF1">
    <property type="entry name" value="SCP DOMAIN-CONTAINING PROTEIN"/>
    <property type="match status" value="1"/>
</dbReference>
<feature type="domain" description="SCP" evidence="2">
    <location>
        <begin position="28"/>
        <end position="142"/>
    </location>
</feature>
<keyword evidence="1" id="KW-0732">Signal</keyword>
<dbReference type="InterPro" id="IPR014044">
    <property type="entry name" value="CAP_dom"/>
</dbReference>
<dbReference type="CDD" id="cd05379">
    <property type="entry name" value="CAP_bacterial"/>
    <property type="match status" value="2"/>
</dbReference>
<name>A0A8J4URC4_9MYCE</name>
<evidence type="ECO:0000256" key="1">
    <source>
        <dbReference type="SAM" id="SignalP"/>
    </source>
</evidence>
<feature type="domain" description="SCP" evidence="2">
    <location>
        <begin position="154"/>
        <end position="269"/>
    </location>
</feature>
<dbReference type="Gene3D" id="3.40.33.10">
    <property type="entry name" value="CAP"/>
    <property type="match status" value="2"/>
</dbReference>
<dbReference type="InterPro" id="IPR035940">
    <property type="entry name" value="CAP_sf"/>
</dbReference>
<comment type="caution">
    <text evidence="3">The sequence shown here is derived from an EMBL/GenBank/DDBJ whole genome shotgun (WGS) entry which is preliminary data.</text>
</comment>